<dbReference type="Gene3D" id="2.60.40.10">
    <property type="entry name" value="Immunoglobulins"/>
    <property type="match status" value="1"/>
</dbReference>
<dbReference type="EMBL" id="VTWT01000002">
    <property type="protein sequence ID" value="KAA9341004.1"/>
    <property type="molecule type" value="Genomic_DNA"/>
</dbReference>
<keyword evidence="1" id="KW-0732">Signal</keyword>
<dbReference type="RefSeq" id="WP_150902931.1">
    <property type="nucleotide sequence ID" value="NZ_VTWT01000002.1"/>
</dbReference>
<dbReference type="Pfam" id="PF18962">
    <property type="entry name" value="Por_Secre_tail"/>
    <property type="match status" value="1"/>
</dbReference>
<dbReference type="InterPro" id="IPR013783">
    <property type="entry name" value="Ig-like_fold"/>
</dbReference>
<evidence type="ECO:0000256" key="1">
    <source>
        <dbReference type="SAM" id="SignalP"/>
    </source>
</evidence>
<dbReference type="Proteomes" id="UP000326570">
    <property type="component" value="Unassembled WGS sequence"/>
</dbReference>
<evidence type="ECO:0000259" key="3">
    <source>
        <dbReference type="Pfam" id="PF18962"/>
    </source>
</evidence>
<dbReference type="NCBIfam" id="TIGR04183">
    <property type="entry name" value="Por_Secre_tail"/>
    <property type="match status" value="1"/>
</dbReference>
<feature type="domain" description="Secretion system C-terminal sorting" evidence="3">
    <location>
        <begin position="578"/>
        <end position="650"/>
    </location>
</feature>
<comment type="caution">
    <text evidence="4">The sequence shown here is derived from an EMBL/GenBank/DDBJ whole genome shotgun (WGS) entry which is preliminary data.</text>
</comment>
<sequence length="651" mass="68457">MKRTFTKLKGSLAIAAALAALNAGSAFAQSNLDYKAANGVNAAGTYTDLGTAGTAITVANNDDANSAAQPIGFTFNFNGTNFTEFSLNTNGLIKLGNTPFTTATAQSNIFNAAVFPDINIIAPLAGVDLQGAADQTANPTEFRVETTGTAPNRVTTIQFENLADKPTVSGTVTTPAQFTIINFQVKLYEGTNNIEFVYGPWTGSANTEDAQIFSVALKGSSGGPNDRLGLSNLPATTFAPLPWSQARFETTTTFNGTGYIPTFVATKNVLPDAGRTFRFVKYSAPANDLAVEAVYTLGKQPLVAPTNNNQIQAVIKNFGTATQTNVPVTLSVNGGTAFNPTPVIVPSIAPGATVTVTFPSYVAASTGTKMANVSLPADDVPANNAKATSFSVTQSTLSYAVGTTPTSGVGFLATSSNRAFLTRYTTTSTTPVTVTNVRAYIYNDPNAATINLPVFAVVLDSTGRELGRSSVVALTGGDLDAYYNFPITYTTTSTLTNTAFYVGMAMGTYTGNTVFPMGYQDELPSRRKAYYTWAVGSTSKPTESIPTAGNPGRRYMIEAEISTVSGVRDEFNSSAVAVYPNPSKGLFSVSAKEFKGSNLNIEVRDLQGKLVYSGVAADKATSVDLQNAASGVYLLKVYNESEIAVKRIVVQ</sequence>
<dbReference type="InterPro" id="IPR026444">
    <property type="entry name" value="Secre_tail"/>
</dbReference>
<evidence type="ECO:0000259" key="2">
    <source>
        <dbReference type="Pfam" id="PF07705"/>
    </source>
</evidence>
<keyword evidence="5" id="KW-1185">Reference proteome</keyword>
<dbReference type="Pfam" id="PF07705">
    <property type="entry name" value="CARDB"/>
    <property type="match status" value="1"/>
</dbReference>
<dbReference type="AlphaFoldDB" id="A0A5N1J5D4"/>
<dbReference type="InterPro" id="IPR011635">
    <property type="entry name" value="CARDB"/>
</dbReference>
<accession>A0A5N1J5D4</accession>
<protein>
    <submittedName>
        <fullName evidence="4">T9SS type A sorting domain-containing protein</fullName>
    </submittedName>
</protein>
<gene>
    <name evidence="4" type="ORF">F0P94_06150</name>
</gene>
<name>A0A5N1J5D4_9BACT</name>
<evidence type="ECO:0000313" key="4">
    <source>
        <dbReference type="EMBL" id="KAA9341004.1"/>
    </source>
</evidence>
<reference evidence="4 5" key="1">
    <citation type="submission" date="2019-09" db="EMBL/GenBank/DDBJ databases">
        <title>Genome sequence of Adhaeribacter sp. M2.</title>
        <authorList>
            <person name="Srinivasan S."/>
        </authorList>
    </citation>
    <scope>NUCLEOTIDE SEQUENCE [LARGE SCALE GENOMIC DNA]</scope>
    <source>
        <strain evidence="4 5">M2</strain>
    </source>
</reference>
<evidence type="ECO:0000313" key="5">
    <source>
        <dbReference type="Proteomes" id="UP000326570"/>
    </source>
</evidence>
<feature type="chain" id="PRO_5025069210" evidence="1">
    <location>
        <begin position="29"/>
        <end position="651"/>
    </location>
</feature>
<feature type="signal peptide" evidence="1">
    <location>
        <begin position="1"/>
        <end position="28"/>
    </location>
</feature>
<proteinExistence type="predicted"/>
<organism evidence="4 5">
    <name type="scientific">Adhaeribacter soli</name>
    <dbReference type="NCBI Taxonomy" id="2607655"/>
    <lineage>
        <taxon>Bacteria</taxon>
        <taxon>Pseudomonadati</taxon>
        <taxon>Bacteroidota</taxon>
        <taxon>Cytophagia</taxon>
        <taxon>Cytophagales</taxon>
        <taxon>Hymenobacteraceae</taxon>
        <taxon>Adhaeribacter</taxon>
    </lineage>
</organism>
<feature type="domain" description="CARDB" evidence="2">
    <location>
        <begin position="303"/>
        <end position="369"/>
    </location>
</feature>